<sequence>MFQAPAPAPAPWYLAPADYFYKIVLRRFRILALTVNDYEMKRGIRRIQFFLTESDPDPEKIASPDPDQENCNRRIRVLNNRSDWIQIIFGRKTIVLNK</sequence>
<dbReference type="WBParaSite" id="nRc.2.0.1.t21123-RA">
    <property type="protein sequence ID" value="nRc.2.0.1.t21123-RA"/>
    <property type="gene ID" value="nRc.2.0.1.g21123"/>
</dbReference>
<evidence type="ECO:0000313" key="1">
    <source>
        <dbReference type="Proteomes" id="UP000887565"/>
    </source>
</evidence>
<keyword evidence="1" id="KW-1185">Reference proteome</keyword>
<accession>A0A915J5W5</accession>
<protein>
    <submittedName>
        <fullName evidence="2">Uncharacterized protein</fullName>
    </submittedName>
</protein>
<name>A0A915J5W5_ROMCU</name>
<dbReference type="AlphaFoldDB" id="A0A915J5W5"/>
<organism evidence="1 2">
    <name type="scientific">Romanomermis culicivorax</name>
    <name type="common">Nematode worm</name>
    <dbReference type="NCBI Taxonomy" id="13658"/>
    <lineage>
        <taxon>Eukaryota</taxon>
        <taxon>Metazoa</taxon>
        <taxon>Ecdysozoa</taxon>
        <taxon>Nematoda</taxon>
        <taxon>Enoplea</taxon>
        <taxon>Dorylaimia</taxon>
        <taxon>Mermithida</taxon>
        <taxon>Mermithoidea</taxon>
        <taxon>Mermithidae</taxon>
        <taxon>Romanomermis</taxon>
    </lineage>
</organism>
<reference evidence="2" key="1">
    <citation type="submission" date="2022-11" db="UniProtKB">
        <authorList>
            <consortium name="WormBaseParasite"/>
        </authorList>
    </citation>
    <scope>IDENTIFICATION</scope>
</reference>
<proteinExistence type="predicted"/>
<evidence type="ECO:0000313" key="2">
    <source>
        <dbReference type="WBParaSite" id="nRc.2.0.1.t21123-RA"/>
    </source>
</evidence>
<dbReference type="Proteomes" id="UP000887565">
    <property type="component" value="Unplaced"/>
</dbReference>